<keyword evidence="5 11" id="KW-0812">Transmembrane</keyword>
<evidence type="ECO:0000256" key="11">
    <source>
        <dbReference type="PROSITE-ProRule" id="PRU01360"/>
    </source>
</evidence>
<evidence type="ECO:0000256" key="1">
    <source>
        <dbReference type="ARBA" id="ARBA00004571"/>
    </source>
</evidence>
<comment type="similarity">
    <text evidence="11">Belongs to the TonB-dependent receptor family.</text>
</comment>
<evidence type="ECO:0000256" key="8">
    <source>
        <dbReference type="ARBA" id="ARBA00023077"/>
    </source>
</evidence>
<dbReference type="GO" id="GO:0009279">
    <property type="term" value="C:cell outer membrane"/>
    <property type="evidence" value="ECO:0007669"/>
    <property type="project" value="UniProtKB-SubCell"/>
</dbReference>
<dbReference type="PANTHER" id="PTHR32552">
    <property type="entry name" value="FERRICHROME IRON RECEPTOR-RELATED"/>
    <property type="match status" value="1"/>
</dbReference>
<evidence type="ECO:0000256" key="3">
    <source>
        <dbReference type="ARBA" id="ARBA00022452"/>
    </source>
</evidence>
<keyword evidence="3 11" id="KW-1134">Transmembrane beta strand</keyword>
<keyword evidence="4" id="KW-0410">Iron transport</keyword>
<evidence type="ECO:0000256" key="12">
    <source>
        <dbReference type="SAM" id="SignalP"/>
    </source>
</evidence>
<protein>
    <submittedName>
        <fullName evidence="14">TonB dependent receptor family protein</fullName>
    </submittedName>
</protein>
<dbReference type="PATRIC" id="fig|1339349.3.peg.2016"/>
<feature type="chain" id="PRO_5001744650" evidence="12">
    <location>
        <begin position="22"/>
        <end position="818"/>
    </location>
</feature>
<dbReference type="AlphaFoldDB" id="A0A078S0A1"/>
<proteinExistence type="inferred from homology"/>
<keyword evidence="2 11" id="KW-0813">Transport</keyword>
<dbReference type="RefSeq" id="WP_005828519.1">
    <property type="nucleotide sequence ID" value="NZ_JNHN01000171.1"/>
</dbReference>
<keyword evidence="9 11" id="KW-0472">Membrane</keyword>
<dbReference type="Gene3D" id="2.40.170.20">
    <property type="entry name" value="TonB-dependent receptor, beta-barrel domain"/>
    <property type="match status" value="3"/>
</dbReference>
<keyword evidence="8" id="KW-0798">TonB box</keyword>
<evidence type="ECO:0000256" key="10">
    <source>
        <dbReference type="ARBA" id="ARBA00023237"/>
    </source>
</evidence>
<evidence type="ECO:0000256" key="7">
    <source>
        <dbReference type="ARBA" id="ARBA00023065"/>
    </source>
</evidence>
<evidence type="ECO:0000313" key="14">
    <source>
        <dbReference type="EMBL" id="KDS51077.1"/>
    </source>
</evidence>
<dbReference type="Proteomes" id="UP000028013">
    <property type="component" value="Unassembled WGS sequence"/>
</dbReference>
<feature type="domain" description="TonB-dependent receptor plug" evidence="13">
    <location>
        <begin position="47"/>
        <end position="150"/>
    </location>
</feature>
<keyword evidence="6" id="KW-0408">Iron</keyword>
<dbReference type="InterPro" id="IPR036942">
    <property type="entry name" value="Beta-barrel_TonB_sf"/>
</dbReference>
<dbReference type="InterPro" id="IPR039426">
    <property type="entry name" value="TonB-dep_rcpt-like"/>
</dbReference>
<keyword evidence="12" id="KW-0732">Signal</keyword>
<comment type="caution">
    <text evidence="14">The sequence shown here is derived from an EMBL/GenBank/DDBJ whole genome shotgun (WGS) entry which is preliminary data.</text>
</comment>
<dbReference type="GO" id="GO:0006826">
    <property type="term" value="P:iron ion transport"/>
    <property type="evidence" value="ECO:0007669"/>
    <property type="project" value="UniProtKB-KW"/>
</dbReference>
<dbReference type="PANTHER" id="PTHR32552:SF81">
    <property type="entry name" value="TONB-DEPENDENT OUTER MEMBRANE RECEPTOR"/>
    <property type="match status" value="1"/>
</dbReference>
<dbReference type="SUPFAM" id="SSF56935">
    <property type="entry name" value="Porins"/>
    <property type="match status" value="1"/>
</dbReference>
<dbReference type="PROSITE" id="PS52016">
    <property type="entry name" value="TONB_DEPENDENT_REC_3"/>
    <property type="match status" value="1"/>
</dbReference>
<evidence type="ECO:0000259" key="13">
    <source>
        <dbReference type="Pfam" id="PF07715"/>
    </source>
</evidence>
<evidence type="ECO:0000256" key="2">
    <source>
        <dbReference type="ARBA" id="ARBA00022448"/>
    </source>
</evidence>
<feature type="signal peptide" evidence="12">
    <location>
        <begin position="1"/>
        <end position="21"/>
    </location>
</feature>
<keyword evidence="10 11" id="KW-0998">Cell outer membrane</keyword>
<name>A0A078S0A1_BACUN</name>
<dbReference type="EMBL" id="JNHN01000171">
    <property type="protein sequence ID" value="KDS51077.1"/>
    <property type="molecule type" value="Genomic_DNA"/>
</dbReference>
<organism evidence="14 15">
    <name type="scientific">Bacteroides uniformis str. 3978 T3 ii</name>
    <dbReference type="NCBI Taxonomy" id="1339349"/>
    <lineage>
        <taxon>Bacteria</taxon>
        <taxon>Pseudomonadati</taxon>
        <taxon>Bacteroidota</taxon>
        <taxon>Bacteroidia</taxon>
        <taxon>Bacteroidales</taxon>
        <taxon>Bacteroidaceae</taxon>
        <taxon>Bacteroides</taxon>
    </lineage>
</organism>
<evidence type="ECO:0000313" key="15">
    <source>
        <dbReference type="Proteomes" id="UP000028013"/>
    </source>
</evidence>
<dbReference type="Pfam" id="PF07715">
    <property type="entry name" value="Plug"/>
    <property type="match status" value="1"/>
</dbReference>
<evidence type="ECO:0000256" key="9">
    <source>
        <dbReference type="ARBA" id="ARBA00023136"/>
    </source>
</evidence>
<evidence type="ECO:0000256" key="5">
    <source>
        <dbReference type="ARBA" id="ARBA00022692"/>
    </source>
</evidence>
<dbReference type="InterPro" id="IPR012910">
    <property type="entry name" value="Plug_dom"/>
</dbReference>
<accession>A0A078S0A1</accession>
<keyword evidence="7" id="KW-0406">Ion transport</keyword>
<keyword evidence="14" id="KW-0675">Receptor</keyword>
<evidence type="ECO:0000256" key="6">
    <source>
        <dbReference type="ARBA" id="ARBA00023004"/>
    </source>
</evidence>
<dbReference type="GeneID" id="99750770"/>
<comment type="subcellular location">
    <subcellularLocation>
        <location evidence="1 11">Cell outer membrane</location>
        <topology evidence="1 11">Multi-pass membrane protein</topology>
    </subcellularLocation>
</comment>
<sequence length="818" mass="92074">MNRYRILAGIFCLLATGNVLAEEADTLKVVDVEEITVIAAPKENRKLREQPAAVTLLSQQDMQNAQVNSIKNLTSVVPNMFIPDYGSRLTSAVYIRGIGSRINTPSVGLYVDNIPYIDKSAFDFSYADVERIDVLRGPQGTLYGRNAMGGLIKVHTKSPFSYQGTDFRMGAGTYNAYNTSLTHYHRLSERFAFSTGGFYDYQGGFFRNTVRDEKADKGQSAGGRIRAIYLPSDNWKVDLNINYEYSDQGGYPYFYQGSLAPEAQSEPLKPYIGKISNNARSNYYRNLLNTGLNLEYQAQHFTLSMVTGYQFLKDCMDIDQDFTANDIYTLQQKQRSHALSEEIILKSKSGSRWQWTTGAFGFYQWLNTEAPVTFREAGMGMLNQMLGSVIPSQIQVEMGPSMSMNILPSLGISSRTMPIGGSFDTPLLNGALFHQSTFRDLFGLKGVSFTAGLRLDYERMKMDYNSGTSLDYKVGIKGEMKRGDVVIREIEMMPETALTVESRYQGNIDKDYLQLLPKFALQYDFARNRGNVYATVSKGYRSGGYNVQMFSDLLQSSLKNDMMRQSKEAIMPNVPDAYKELVGKYFPDAGENPDAKSATVYKPEQTWNYEIGTHLNLLDGRLHADAAIFWLETRDQQISRFAPSGLGRETANAGKSRSQGAEVALTAAVATDFTLNASYGYTYATFKDYITNEKVNGELQEISYNGKYVPFVPKHTMNVGGQYIFRIRPGHWLDCIQLNANYTGAGRIYWTEKNTVSQAFYGTLNGRISFQKGHGQIDFWVRNALDKEYASFYFESMGNGFMQKGRPVQAGIELRCRF</sequence>
<reference evidence="14 15" key="1">
    <citation type="submission" date="2014-04" db="EMBL/GenBank/DDBJ databases">
        <authorList>
            <person name="Sears C."/>
            <person name="Carroll K."/>
            <person name="Sack B.R."/>
            <person name="Qadri F."/>
            <person name="Myers L.L."/>
            <person name="Chung G.-T."/>
            <person name="Escheverria P."/>
            <person name="Fraser C.M."/>
            <person name="Sadzewicz L."/>
            <person name="Shefchek K.A."/>
            <person name="Tallon L."/>
            <person name="Das S.P."/>
            <person name="Daugherty S."/>
            <person name="Mongodin E.F."/>
        </authorList>
    </citation>
    <scope>NUCLEOTIDE SEQUENCE [LARGE SCALE GENOMIC DNA]</scope>
    <source>
        <strain evidence="14 15">3978 T3 ii</strain>
    </source>
</reference>
<gene>
    <name evidence="14" type="ORF">M094_0775</name>
</gene>
<evidence type="ECO:0000256" key="4">
    <source>
        <dbReference type="ARBA" id="ARBA00022496"/>
    </source>
</evidence>